<keyword evidence="3" id="KW-1185">Reference proteome</keyword>
<dbReference type="HOGENOM" id="CLU_930911_0_0_1"/>
<dbReference type="Proteomes" id="UP000001072">
    <property type="component" value="Unassembled WGS sequence"/>
</dbReference>
<reference evidence="3" key="1">
    <citation type="journal article" date="2011" name="Proc. Natl. Acad. Sci. U.S.A.">
        <title>Obligate biotrophy features unraveled by the genomic analysis of rust fungi.</title>
        <authorList>
            <person name="Duplessis S."/>
            <person name="Cuomo C.A."/>
            <person name="Lin Y.-C."/>
            <person name="Aerts A."/>
            <person name="Tisserant E."/>
            <person name="Veneault-Fourrey C."/>
            <person name="Joly D.L."/>
            <person name="Hacquard S."/>
            <person name="Amselem J."/>
            <person name="Cantarel B.L."/>
            <person name="Chiu R."/>
            <person name="Coutinho P.M."/>
            <person name="Feau N."/>
            <person name="Field M."/>
            <person name="Frey P."/>
            <person name="Gelhaye E."/>
            <person name="Goldberg J."/>
            <person name="Grabherr M.G."/>
            <person name="Kodira C.D."/>
            <person name="Kohler A."/>
            <person name="Kuees U."/>
            <person name="Lindquist E.A."/>
            <person name="Lucas S.M."/>
            <person name="Mago R."/>
            <person name="Mauceli E."/>
            <person name="Morin E."/>
            <person name="Murat C."/>
            <person name="Pangilinan J.L."/>
            <person name="Park R."/>
            <person name="Pearson M."/>
            <person name="Quesneville H."/>
            <person name="Rouhier N."/>
            <person name="Sakthikumar S."/>
            <person name="Salamov A.A."/>
            <person name="Schmutz J."/>
            <person name="Selles B."/>
            <person name="Shapiro H."/>
            <person name="Tanguay P."/>
            <person name="Tuskan G.A."/>
            <person name="Henrissat B."/>
            <person name="Van de Peer Y."/>
            <person name="Rouze P."/>
            <person name="Ellis J.G."/>
            <person name="Dodds P.N."/>
            <person name="Schein J.E."/>
            <person name="Zhong S."/>
            <person name="Hamelin R.C."/>
            <person name="Grigoriev I.V."/>
            <person name="Szabo L.J."/>
            <person name="Martin F."/>
        </authorList>
    </citation>
    <scope>NUCLEOTIDE SEQUENCE [LARGE SCALE GENOMIC DNA]</scope>
    <source>
        <strain evidence="3">98AG31 / pathotype 3-4-7</strain>
    </source>
</reference>
<dbReference type="EMBL" id="GL883093">
    <property type="protein sequence ID" value="EGG10998.1"/>
    <property type="molecule type" value="Genomic_DNA"/>
</dbReference>
<gene>
    <name evidence="2" type="ORF">MELLADRAFT_92422</name>
</gene>
<feature type="region of interest" description="Disordered" evidence="1">
    <location>
        <begin position="263"/>
        <end position="288"/>
    </location>
</feature>
<dbReference type="InParanoid" id="F4R9K9"/>
<feature type="region of interest" description="Disordered" evidence="1">
    <location>
        <begin position="170"/>
        <end position="248"/>
    </location>
</feature>
<organism evidence="3">
    <name type="scientific">Melampsora larici-populina (strain 98AG31 / pathotype 3-4-7)</name>
    <name type="common">Poplar leaf rust fungus</name>
    <dbReference type="NCBI Taxonomy" id="747676"/>
    <lineage>
        <taxon>Eukaryota</taxon>
        <taxon>Fungi</taxon>
        <taxon>Dikarya</taxon>
        <taxon>Basidiomycota</taxon>
        <taxon>Pucciniomycotina</taxon>
        <taxon>Pucciniomycetes</taxon>
        <taxon>Pucciniales</taxon>
        <taxon>Melampsoraceae</taxon>
        <taxon>Melampsora</taxon>
    </lineage>
</organism>
<protein>
    <submittedName>
        <fullName evidence="2">Uncharacterized protein</fullName>
    </submittedName>
</protein>
<accession>F4R9K9</accession>
<evidence type="ECO:0000313" key="3">
    <source>
        <dbReference type="Proteomes" id="UP000001072"/>
    </source>
</evidence>
<proteinExistence type="predicted"/>
<dbReference type="AlphaFoldDB" id="F4R9K9"/>
<dbReference type="RefSeq" id="XP_007405600.1">
    <property type="nucleotide sequence ID" value="XM_007405538.1"/>
</dbReference>
<feature type="compositionally biased region" description="Polar residues" evidence="1">
    <location>
        <begin position="197"/>
        <end position="207"/>
    </location>
</feature>
<evidence type="ECO:0000256" key="1">
    <source>
        <dbReference type="SAM" id="MobiDB-lite"/>
    </source>
</evidence>
<feature type="compositionally biased region" description="Basic residues" evidence="1">
    <location>
        <begin position="233"/>
        <end position="246"/>
    </location>
</feature>
<dbReference type="GeneID" id="18936244"/>
<evidence type="ECO:0000313" key="2">
    <source>
        <dbReference type="EMBL" id="EGG10998.1"/>
    </source>
</evidence>
<dbReference type="OrthoDB" id="10603347at2759"/>
<dbReference type="VEuPathDB" id="FungiDB:MELLADRAFT_92422"/>
<dbReference type="KEGG" id="mlr:MELLADRAFT_92422"/>
<name>F4R9K9_MELLP</name>
<feature type="compositionally biased region" description="Basic residues" evidence="1">
    <location>
        <begin position="278"/>
        <end position="288"/>
    </location>
</feature>
<sequence>MCARGFWWDSHYWCKVVRTFGGLSGVWHHNDMQNEGIATLSSRDLSSIGGVAEHTSWVMYSRAPTAEEASIIVTANVRMNSTYGDQIEGDLPFSQVKIEKNEAEAEGLEGLFEDYPHGDLKSDDGLPLPNVLFNDSNSDDGLPTEDGAAQCHQNCKEEMKVQLDELEEPIMPMDQDQEERREVPAKPKVKSKRKVCNLTQDEVPQSRPSKKPRVDMKNPVVTEAAPTEAHSPPKAKKPARPQKPKGWKGYALVDVEELNAGSHLGVDVSSQESNGRFKLWKSKRHSQK</sequence>